<sequence length="57" mass="6405">MSDATEHTTEAEARPARRRDIEDKLPRGIWVRVLVYVFAGHALAAFIYMLFTLGGGQ</sequence>
<keyword evidence="1" id="KW-1133">Transmembrane helix</keyword>
<keyword evidence="3" id="KW-1185">Reference proteome</keyword>
<keyword evidence="1" id="KW-0812">Transmembrane</keyword>
<reference evidence="2 3" key="1">
    <citation type="submission" date="2022-10" db="EMBL/GenBank/DDBJ databases">
        <authorList>
            <person name="Xie J."/>
            <person name="Shen N."/>
        </authorList>
    </citation>
    <scope>NUCLEOTIDE SEQUENCE [LARGE SCALE GENOMIC DNA]</scope>
    <source>
        <strain evidence="2 3">DSM 41681</strain>
    </source>
</reference>
<dbReference type="EMBL" id="JAOZYB010000317">
    <property type="protein sequence ID" value="MEB3964756.1"/>
    <property type="molecule type" value="Genomic_DNA"/>
</dbReference>
<dbReference type="Proteomes" id="UP001352223">
    <property type="component" value="Unassembled WGS sequence"/>
</dbReference>
<evidence type="ECO:0000256" key="1">
    <source>
        <dbReference type="SAM" id="Phobius"/>
    </source>
</evidence>
<organism evidence="2 3">
    <name type="scientific">Streptomyces kunmingensis</name>
    <dbReference type="NCBI Taxonomy" id="68225"/>
    <lineage>
        <taxon>Bacteria</taxon>
        <taxon>Bacillati</taxon>
        <taxon>Actinomycetota</taxon>
        <taxon>Actinomycetes</taxon>
        <taxon>Kitasatosporales</taxon>
        <taxon>Streptomycetaceae</taxon>
        <taxon>Streptomyces</taxon>
    </lineage>
</organism>
<accession>A0ABU6CLA8</accession>
<dbReference type="InterPro" id="IPR046129">
    <property type="entry name" value="DUF6126"/>
</dbReference>
<evidence type="ECO:0000313" key="3">
    <source>
        <dbReference type="Proteomes" id="UP001352223"/>
    </source>
</evidence>
<evidence type="ECO:0000313" key="2">
    <source>
        <dbReference type="EMBL" id="MEB3964756.1"/>
    </source>
</evidence>
<keyword evidence="1" id="KW-0472">Membrane</keyword>
<gene>
    <name evidence="2" type="ORF">OKJ48_31665</name>
</gene>
<comment type="caution">
    <text evidence="2">The sequence shown here is derived from an EMBL/GenBank/DDBJ whole genome shotgun (WGS) entry which is preliminary data.</text>
</comment>
<protein>
    <submittedName>
        <fullName evidence="2">DUF6126 family protein</fullName>
    </submittedName>
</protein>
<proteinExistence type="predicted"/>
<feature type="transmembrane region" description="Helical" evidence="1">
    <location>
        <begin position="29"/>
        <end position="51"/>
    </location>
</feature>
<dbReference type="RefSeq" id="WP_324772475.1">
    <property type="nucleotide sequence ID" value="NZ_BAAATS010000006.1"/>
</dbReference>
<name>A0ABU6CLA8_9ACTN</name>
<dbReference type="Pfam" id="PF19621">
    <property type="entry name" value="DUF6126"/>
    <property type="match status" value="1"/>
</dbReference>